<gene>
    <name evidence="1" type="ORF">CAB17_18555</name>
</gene>
<accession>A0A2H5FQN5</accession>
<proteinExistence type="predicted"/>
<keyword evidence="2" id="KW-1185">Reference proteome</keyword>
<dbReference type="EMBL" id="CP025491">
    <property type="protein sequence ID" value="AUH73820.1"/>
    <property type="molecule type" value="Genomic_DNA"/>
</dbReference>
<dbReference type="RefSeq" id="WP_101901315.1">
    <property type="nucleotide sequence ID" value="NZ_CP025491.2"/>
</dbReference>
<dbReference type="Proteomes" id="UP000234343">
    <property type="component" value="Chromosome"/>
</dbReference>
<dbReference type="KEGG" id="lsh:CAB17_18555"/>
<evidence type="ECO:0000313" key="2">
    <source>
        <dbReference type="Proteomes" id="UP000234343"/>
    </source>
</evidence>
<protein>
    <submittedName>
        <fullName evidence="1">Uncharacterized protein</fullName>
    </submittedName>
</protein>
<organism evidence="1 2">
    <name type="scientific">Legionella sainthelensi</name>
    <dbReference type="NCBI Taxonomy" id="28087"/>
    <lineage>
        <taxon>Bacteria</taxon>
        <taxon>Pseudomonadati</taxon>
        <taxon>Pseudomonadota</taxon>
        <taxon>Gammaproteobacteria</taxon>
        <taxon>Legionellales</taxon>
        <taxon>Legionellaceae</taxon>
        <taxon>Legionella</taxon>
    </lineage>
</organism>
<name>A0A2H5FQN5_9GAMM</name>
<sequence>MKIYTIANLVIQNERLFINLDKIHMVEDESFKFEPKNIATSLPILSFQKEDAAKYPIFDDSNMKIIKSDSIEFKAAYLSKTISSLIPKYNEEHTYRLTSLTYELPLEPTLALHIIAVFDNYLTQTEGARFSENSIKKSIDEYGNLKTCLMKFFEDSIYIAMWDEEAGVNELEIRKREFSHDHPFLERILNVSNIPEIYRPVIDNLKKYYAFCEIEHLTISECLNNTRLNQLISTNKNPYLLLTDLNLSQELNIVNEIKRDLLKGNSSIPWKNIINRIFEDKIDNLFRSSIGQTAYDGGEYNLHYTEIEFLKYLANCLIIKGNKICINNLNENPAYRKFYAFGCKNYDAFEQEMRFIGRYMGLEFEDCDFHKEIVLTQKCSDFLKEKGFIYLIQLKDLVNNLQQPLTKSAKLTLYGGSLNKKTDSDTNEDNLPYTSTLKV</sequence>
<dbReference type="AlphaFoldDB" id="A0A2H5FQN5"/>
<reference evidence="1 2" key="1">
    <citation type="submission" date="2017-12" db="EMBL/GenBank/DDBJ databases">
        <title>Legionella sainthelensi LA01-117, whole genome sequence of a clinical isolate from New Zealand.</title>
        <authorList>
            <person name="Cree S.L."/>
            <person name="Slow S."/>
            <person name="Kennedy M.A."/>
            <person name="Murdoch D.R."/>
            <person name="Biggs P.J."/>
            <person name="Anderson T."/>
        </authorList>
    </citation>
    <scope>NUCLEOTIDE SEQUENCE [LARGE SCALE GENOMIC DNA]</scope>
    <source>
        <strain evidence="1 2">LA01-117</strain>
    </source>
</reference>
<evidence type="ECO:0000313" key="1">
    <source>
        <dbReference type="EMBL" id="AUH73820.1"/>
    </source>
</evidence>